<dbReference type="InterPro" id="IPR003489">
    <property type="entry name" value="RHF/RaiA"/>
</dbReference>
<dbReference type="OrthoDB" id="9795980at2"/>
<evidence type="ECO:0000256" key="1">
    <source>
        <dbReference type="ARBA" id="ARBA00022845"/>
    </source>
</evidence>
<dbReference type="SUPFAM" id="SSF69754">
    <property type="entry name" value="Ribosome binding protein Y (YfiA homologue)"/>
    <property type="match status" value="1"/>
</dbReference>
<dbReference type="Gene3D" id="3.30.160.100">
    <property type="entry name" value="Ribosome hibernation promotion factor-like"/>
    <property type="match status" value="1"/>
</dbReference>
<dbReference type="Pfam" id="PF02482">
    <property type="entry name" value="Ribosomal_S30AE"/>
    <property type="match status" value="1"/>
</dbReference>
<keyword evidence="7" id="KW-1185">Reference proteome</keyword>
<evidence type="ECO:0000256" key="4">
    <source>
        <dbReference type="ARBA" id="ARBA00041148"/>
    </source>
</evidence>
<dbReference type="GO" id="GO:0022627">
    <property type="term" value="C:cytosolic small ribosomal subunit"/>
    <property type="evidence" value="ECO:0007669"/>
    <property type="project" value="TreeGrafter"/>
</dbReference>
<protein>
    <recommendedName>
        <fullName evidence="4">Ribosome hibernation promoting factor</fullName>
    </recommendedName>
    <alternativeName>
        <fullName evidence="5">Hibernation factor HPF</fullName>
    </alternativeName>
</protein>
<dbReference type="InterPro" id="IPR036567">
    <property type="entry name" value="RHF-like"/>
</dbReference>
<comment type="subunit">
    <text evidence="3">Associates exclusively with 100S ribosomes, which are dimers of 70S ribosomes.</text>
</comment>
<proteinExistence type="inferred from homology"/>
<dbReference type="InterPro" id="IPR050574">
    <property type="entry name" value="HPF/YfiA_ribosome-assoc"/>
</dbReference>
<name>A0A5B7ZRW4_9GAMM</name>
<gene>
    <name evidence="6" type="primary">raiA</name>
    <name evidence="6" type="ORF">FHQ07_11790</name>
</gene>
<evidence type="ECO:0000256" key="2">
    <source>
        <dbReference type="ARBA" id="ARBA00038434"/>
    </source>
</evidence>
<dbReference type="NCBIfam" id="TIGR00741">
    <property type="entry name" value="yfiA"/>
    <property type="match status" value="1"/>
</dbReference>
<sequence>MQIETHGQQIDVTPALRDYVETRFERLARHFEHPCQIRVQLGLDKPEHKAEATMNLSGRTLHADANGQDMYAAIDLLADKLDRLLMKQKERMVDHHRGEGIAQSGVLG</sequence>
<evidence type="ECO:0000256" key="5">
    <source>
        <dbReference type="ARBA" id="ARBA00041319"/>
    </source>
</evidence>
<evidence type="ECO:0000256" key="3">
    <source>
        <dbReference type="ARBA" id="ARBA00038695"/>
    </source>
</evidence>
<comment type="similarity">
    <text evidence="2">Belongs to the HPF/YfiA ribosome-associated protein family. Short HPF subfamily.</text>
</comment>
<dbReference type="AlphaFoldDB" id="A0A5B7ZRW4"/>
<organism evidence="6 7">
    <name type="scientific">Thermomonas aquatica</name>
    <dbReference type="NCBI Taxonomy" id="2202149"/>
    <lineage>
        <taxon>Bacteria</taxon>
        <taxon>Pseudomonadati</taxon>
        <taxon>Pseudomonadota</taxon>
        <taxon>Gammaproteobacteria</taxon>
        <taxon>Lysobacterales</taxon>
        <taxon>Lysobacteraceae</taxon>
        <taxon>Thermomonas</taxon>
    </lineage>
</organism>
<dbReference type="RefSeq" id="WP_139716991.1">
    <property type="nucleotide sequence ID" value="NZ_CP040871.1"/>
</dbReference>
<keyword evidence="1" id="KW-0810">Translation regulation</keyword>
<dbReference type="FunFam" id="3.30.160.100:FF:000001">
    <property type="entry name" value="Ribosome hibernation promoting factor"/>
    <property type="match status" value="1"/>
</dbReference>
<dbReference type="EMBL" id="CP040871">
    <property type="protein sequence ID" value="QDA57941.1"/>
    <property type="molecule type" value="Genomic_DNA"/>
</dbReference>
<dbReference type="GO" id="GO:0043024">
    <property type="term" value="F:ribosomal small subunit binding"/>
    <property type="evidence" value="ECO:0007669"/>
    <property type="project" value="TreeGrafter"/>
</dbReference>
<reference evidence="6 7" key="1">
    <citation type="submission" date="2019-06" db="EMBL/GenBank/DDBJ databases">
        <title>Thermomonas aquatica sp. nov., isolated from an industrial wastewater treatment plant.</title>
        <authorList>
            <person name="Jeon J.H."/>
            <person name="Park D.-S."/>
        </authorList>
    </citation>
    <scope>NUCLEOTIDE SEQUENCE [LARGE SCALE GENOMIC DNA]</scope>
    <source>
        <strain evidence="6 7">SY21</strain>
    </source>
</reference>
<dbReference type="GO" id="GO:0045900">
    <property type="term" value="P:negative regulation of translational elongation"/>
    <property type="evidence" value="ECO:0007669"/>
    <property type="project" value="TreeGrafter"/>
</dbReference>
<dbReference type="Proteomes" id="UP000308149">
    <property type="component" value="Chromosome"/>
</dbReference>
<accession>A0A5B7ZRW4</accession>
<dbReference type="CDD" id="cd00552">
    <property type="entry name" value="RaiA"/>
    <property type="match status" value="1"/>
</dbReference>
<evidence type="ECO:0000313" key="6">
    <source>
        <dbReference type="EMBL" id="QDA57941.1"/>
    </source>
</evidence>
<dbReference type="PANTHER" id="PTHR33231">
    <property type="entry name" value="30S RIBOSOMAL PROTEIN"/>
    <property type="match status" value="1"/>
</dbReference>
<evidence type="ECO:0000313" key="7">
    <source>
        <dbReference type="Proteomes" id="UP000308149"/>
    </source>
</evidence>
<dbReference type="KEGG" id="thes:FHQ07_11790"/>
<dbReference type="PANTHER" id="PTHR33231:SF1">
    <property type="entry name" value="30S RIBOSOMAL PROTEIN"/>
    <property type="match status" value="1"/>
</dbReference>